<dbReference type="Proteomes" id="UP000887580">
    <property type="component" value="Unplaced"/>
</dbReference>
<sequence>MASDIFLYATTAIAFLSCVGNAQPFFGNNNNNGYPSSTIQRGYQPPPSPPLLPQFYQQSQPQPHQQQQQQQPQQRQYQFGPFQPQFVAQKPQPTQVPQNSFTPSVTYPIDYPVTSNHAPPQRFNNPTPQTYNPQPISSPPPSMRFIPNPHPPIIINTLIQVYVDGKNKTVGNPAFEGRVVTGIQNNDRVILTKEFDVKTHKFIEENGKGNVNQKNLIQVNAVADTNSTKIARDDLQKELEKELEHSIPLILDELDKVKINNKINMAKDNTYKIRNV</sequence>
<accession>A0AC35FQ07</accession>
<proteinExistence type="predicted"/>
<evidence type="ECO:0000313" key="1">
    <source>
        <dbReference type="Proteomes" id="UP000887580"/>
    </source>
</evidence>
<protein>
    <submittedName>
        <fullName evidence="2">Uncharacterized protein</fullName>
    </submittedName>
</protein>
<evidence type="ECO:0000313" key="2">
    <source>
        <dbReference type="WBParaSite" id="PS1159_v2.g19184.t1"/>
    </source>
</evidence>
<reference evidence="2" key="1">
    <citation type="submission" date="2022-11" db="UniProtKB">
        <authorList>
            <consortium name="WormBaseParasite"/>
        </authorList>
    </citation>
    <scope>IDENTIFICATION</scope>
</reference>
<name>A0AC35FQ07_9BILA</name>
<organism evidence="1 2">
    <name type="scientific">Panagrolaimus sp. PS1159</name>
    <dbReference type="NCBI Taxonomy" id="55785"/>
    <lineage>
        <taxon>Eukaryota</taxon>
        <taxon>Metazoa</taxon>
        <taxon>Ecdysozoa</taxon>
        <taxon>Nematoda</taxon>
        <taxon>Chromadorea</taxon>
        <taxon>Rhabditida</taxon>
        <taxon>Tylenchina</taxon>
        <taxon>Panagrolaimomorpha</taxon>
        <taxon>Panagrolaimoidea</taxon>
        <taxon>Panagrolaimidae</taxon>
        <taxon>Panagrolaimus</taxon>
    </lineage>
</organism>
<dbReference type="WBParaSite" id="PS1159_v2.g19184.t1">
    <property type="protein sequence ID" value="PS1159_v2.g19184.t1"/>
    <property type="gene ID" value="PS1159_v2.g19184"/>
</dbReference>